<dbReference type="CDD" id="cd01454">
    <property type="entry name" value="vWA_norD_type"/>
    <property type="match status" value="1"/>
</dbReference>
<feature type="domain" description="VWFA" evidence="2">
    <location>
        <begin position="446"/>
        <end position="634"/>
    </location>
</feature>
<sequence>MGIWTFEPEETVGRYWHRLVGASSTYRTYPDARVSLDEVRERLGLLFRALGGSGAIRIAATAHSESNHRLNMRQALGLGKEVMERPTLDLNTLRLPGAIDVFPSRADNVALYEWLAGWFAHAVAPGPATGNLLHDDIERLHAAALTTQATLAAWPGLRATYAQLCRASLAVRPKRHLPQLEAKLEQAIIGALVDGVDLRPNLWRDNALLESSGLTSAYRTYLPVPLWGEVTRDEESPAAGDEDEAGGDGMQVDSRRRKAVRKSTDNSDRGDPLILHRFETIFSLADMINVNRSVEDDDEEGARQAAEDTPELTIGANPKRAATRLKLDLDLAPRQADTTALEADCTYPEWNWKQGRYLKDYCRVHAVPAQEEGEDWSPDADMQRTIRDVRRRFEALRPRRQTFHAQPDGDELDLGMVVRDIADRSAGGAGTERVFLQARAAIRDLSLAVLMDVSLSTDAYIQERRVLDVEKSALLALTHGLTACGDEHAIYTFTSRRRQNVTVATVKGFSEKLDARVIRRIEALKPGQYTRIGAAIRHVSTQLEKRPFRHRLLLLLTDGKPNDVDHYEGRYGIEDTRRSIWEARKLGLRVFGVTVDENARDYVPHIFGPGGYAIVKDIARLPAALPAIYRQITS</sequence>
<keyword evidence="4" id="KW-1185">Reference proteome</keyword>
<feature type="region of interest" description="Disordered" evidence="1">
    <location>
        <begin position="294"/>
        <end position="313"/>
    </location>
</feature>
<dbReference type="PANTHER" id="PTHR41248:SF1">
    <property type="entry name" value="NORD PROTEIN"/>
    <property type="match status" value="1"/>
</dbReference>
<dbReference type="PANTHER" id="PTHR41248">
    <property type="entry name" value="NORD PROTEIN"/>
    <property type="match status" value="1"/>
</dbReference>
<dbReference type="Pfam" id="PF13519">
    <property type="entry name" value="VWA_2"/>
    <property type="match status" value="1"/>
</dbReference>
<dbReference type="SMART" id="SM00327">
    <property type="entry name" value="VWA"/>
    <property type="match status" value="1"/>
</dbReference>
<dbReference type="Proteomes" id="UP000630142">
    <property type="component" value="Unassembled WGS sequence"/>
</dbReference>
<organism evidence="3 4">
    <name type="scientific">Tianweitania populi</name>
    <dbReference type="NCBI Taxonomy" id="1607949"/>
    <lineage>
        <taxon>Bacteria</taxon>
        <taxon>Pseudomonadati</taxon>
        <taxon>Pseudomonadota</taxon>
        <taxon>Alphaproteobacteria</taxon>
        <taxon>Hyphomicrobiales</taxon>
        <taxon>Phyllobacteriaceae</taxon>
        <taxon>Tianweitania</taxon>
    </lineage>
</organism>
<evidence type="ECO:0000259" key="2">
    <source>
        <dbReference type="PROSITE" id="PS50234"/>
    </source>
</evidence>
<dbReference type="PROSITE" id="PS50234">
    <property type="entry name" value="VWFA"/>
    <property type="match status" value="1"/>
</dbReference>
<dbReference type="Gene3D" id="3.40.50.410">
    <property type="entry name" value="von Willebrand factor, type A domain"/>
    <property type="match status" value="1"/>
</dbReference>
<name>A0A8J3GMM3_9HYPH</name>
<accession>A0A8J3GMM3</accession>
<dbReference type="InterPro" id="IPR002035">
    <property type="entry name" value="VWF_A"/>
</dbReference>
<dbReference type="SUPFAM" id="SSF53300">
    <property type="entry name" value="vWA-like"/>
    <property type="match status" value="1"/>
</dbReference>
<reference evidence="3" key="1">
    <citation type="journal article" date="2014" name="Int. J. Syst. Evol. Microbiol.">
        <title>Complete genome sequence of Corynebacterium casei LMG S-19264T (=DSM 44701T), isolated from a smear-ripened cheese.</title>
        <authorList>
            <consortium name="US DOE Joint Genome Institute (JGI-PGF)"/>
            <person name="Walter F."/>
            <person name="Albersmeier A."/>
            <person name="Kalinowski J."/>
            <person name="Ruckert C."/>
        </authorList>
    </citation>
    <scope>NUCLEOTIDE SEQUENCE</scope>
    <source>
        <strain evidence="3">KCTC 42249</strain>
    </source>
</reference>
<evidence type="ECO:0000313" key="4">
    <source>
        <dbReference type="Proteomes" id="UP000630142"/>
    </source>
</evidence>
<dbReference type="EMBL" id="BMZQ01000007">
    <property type="protein sequence ID" value="GHD24353.1"/>
    <property type="molecule type" value="Genomic_DNA"/>
</dbReference>
<evidence type="ECO:0000313" key="3">
    <source>
        <dbReference type="EMBL" id="GHD24353.1"/>
    </source>
</evidence>
<reference evidence="3" key="2">
    <citation type="submission" date="2020-09" db="EMBL/GenBank/DDBJ databases">
        <authorList>
            <person name="Sun Q."/>
            <person name="Kim S."/>
        </authorList>
    </citation>
    <scope>NUCLEOTIDE SEQUENCE</scope>
    <source>
        <strain evidence="3">KCTC 42249</strain>
    </source>
</reference>
<gene>
    <name evidence="3" type="primary">norD</name>
    <name evidence="3" type="ORF">GCM10016234_40470</name>
</gene>
<protein>
    <submittedName>
        <fullName evidence="3">Protein norD</fullName>
    </submittedName>
</protein>
<proteinExistence type="predicted"/>
<dbReference type="RefSeq" id="WP_210313009.1">
    <property type="nucleotide sequence ID" value="NZ_BMZQ01000007.1"/>
</dbReference>
<evidence type="ECO:0000256" key="1">
    <source>
        <dbReference type="SAM" id="MobiDB-lite"/>
    </source>
</evidence>
<comment type="caution">
    <text evidence="3">The sequence shown here is derived from an EMBL/GenBank/DDBJ whole genome shotgun (WGS) entry which is preliminary data.</text>
</comment>
<dbReference type="InterPro" id="IPR051928">
    <property type="entry name" value="NorD/CobT"/>
</dbReference>
<feature type="region of interest" description="Disordered" evidence="1">
    <location>
        <begin position="232"/>
        <end position="269"/>
    </location>
</feature>
<dbReference type="AlphaFoldDB" id="A0A8J3GMM3"/>
<dbReference type="InterPro" id="IPR036465">
    <property type="entry name" value="vWFA_dom_sf"/>
</dbReference>